<name>A0A3N4H8E7_ASCIM</name>
<dbReference type="EMBL" id="ML119985">
    <property type="protein sequence ID" value="RPA71039.1"/>
    <property type="molecule type" value="Genomic_DNA"/>
</dbReference>
<accession>A0A3N4H8E7</accession>
<evidence type="ECO:0000313" key="2">
    <source>
        <dbReference type="Proteomes" id="UP000275078"/>
    </source>
</evidence>
<keyword evidence="2" id="KW-1185">Reference proteome</keyword>
<dbReference type="Proteomes" id="UP000275078">
    <property type="component" value="Unassembled WGS sequence"/>
</dbReference>
<dbReference type="AlphaFoldDB" id="A0A3N4H8E7"/>
<proteinExistence type="predicted"/>
<organism evidence="1 2">
    <name type="scientific">Ascobolus immersus RN42</name>
    <dbReference type="NCBI Taxonomy" id="1160509"/>
    <lineage>
        <taxon>Eukaryota</taxon>
        <taxon>Fungi</taxon>
        <taxon>Dikarya</taxon>
        <taxon>Ascomycota</taxon>
        <taxon>Pezizomycotina</taxon>
        <taxon>Pezizomycetes</taxon>
        <taxon>Pezizales</taxon>
        <taxon>Ascobolaceae</taxon>
        <taxon>Ascobolus</taxon>
    </lineage>
</organism>
<protein>
    <submittedName>
        <fullName evidence="1">Uncharacterized protein</fullName>
    </submittedName>
</protein>
<evidence type="ECO:0000313" key="1">
    <source>
        <dbReference type="EMBL" id="RPA71039.1"/>
    </source>
</evidence>
<sequence length="349" mass="40643">MCARRRSQNEAPSESEQLKARILRNLHYSTVDAGNVEKRKPKPKEIKLPGIATPNPFTTLFRIQDSEDSDSEEDYSTIDPSTQFHICLLPLELIGAILCAAGDLRTVLLLRTTCSRICNAYDLYRLPILKSIYDPEELEVLERLRPGQKEHGDLPTLASAHPVSIEYWTWFKNERKHIDGIQVFKWGEFPYVNKKAGLFAIQPQLSEKRGYFGEEEFKVLHMIRLTVFEAERRWLWSREQRAVFCSCGKFHDDVHKDNCILTLAREIIFEGGGPYGTWMQKWEIGVRPHHLLDLPCRTGLRQLYWHRFENSRVGIRTSGSTFDTGTRVTWEGIPSHLEQRLARHGYYYY</sequence>
<reference evidence="1 2" key="1">
    <citation type="journal article" date="2018" name="Nat. Ecol. Evol.">
        <title>Pezizomycetes genomes reveal the molecular basis of ectomycorrhizal truffle lifestyle.</title>
        <authorList>
            <person name="Murat C."/>
            <person name="Payen T."/>
            <person name="Noel B."/>
            <person name="Kuo A."/>
            <person name="Morin E."/>
            <person name="Chen J."/>
            <person name="Kohler A."/>
            <person name="Krizsan K."/>
            <person name="Balestrini R."/>
            <person name="Da Silva C."/>
            <person name="Montanini B."/>
            <person name="Hainaut M."/>
            <person name="Levati E."/>
            <person name="Barry K.W."/>
            <person name="Belfiori B."/>
            <person name="Cichocki N."/>
            <person name="Clum A."/>
            <person name="Dockter R.B."/>
            <person name="Fauchery L."/>
            <person name="Guy J."/>
            <person name="Iotti M."/>
            <person name="Le Tacon F."/>
            <person name="Lindquist E.A."/>
            <person name="Lipzen A."/>
            <person name="Malagnac F."/>
            <person name="Mello A."/>
            <person name="Molinier V."/>
            <person name="Miyauchi S."/>
            <person name="Poulain J."/>
            <person name="Riccioni C."/>
            <person name="Rubini A."/>
            <person name="Sitrit Y."/>
            <person name="Splivallo R."/>
            <person name="Traeger S."/>
            <person name="Wang M."/>
            <person name="Zifcakova L."/>
            <person name="Wipf D."/>
            <person name="Zambonelli A."/>
            <person name="Paolocci F."/>
            <person name="Nowrousian M."/>
            <person name="Ottonello S."/>
            <person name="Baldrian P."/>
            <person name="Spatafora J.W."/>
            <person name="Henrissat B."/>
            <person name="Nagy L.G."/>
            <person name="Aury J.M."/>
            <person name="Wincker P."/>
            <person name="Grigoriev I.V."/>
            <person name="Bonfante P."/>
            <person name="Martin F.M."/>
        </authorList>
    </citation>
    <scope>NUCLEOTIDE SEQUENCE [LARGE SCALE GENOMIC DNA]</scope>
    <source>
        <strain evidence="1 2">RN42</strain>
    </source>
</reference>
<gene>
    <name evidence="1" type="ORF">BJ508DRAFT_345926</name>
</gene>